<feature type="binding site" evidence="7">
    <location>
        <begin position="38"/>
        <end position="39"/>
    </location>
    <ligand>
        <name>substrate</name>
    </ligand>
</feature>
<evidence type="ECO:0000256" key="2">
    <source>
        <dbReference type="ARBA" id="ARBA00013090"/>
    </source>
</evidence>
<keyword evidence="6 7" id="KW-0961">Cell wall biogenesis/degradation</keyword>
<feature type="active site" description="Proton donor/acceptor" evidence="7">
    <location>
        <position position="179"/>
    </location>
</feature>
<dbReference type="PROSITE" id="PS00924">
    <property type="entry name" value="ASP_GLU_RACEMASE_2"/>
    <property type="match status" value="1"/>
</dbReference>
<evidence type="ECO:0000256" key="3">
    <source>
        <dbReference type="ARBA" id="ARBA00022960"/>
    </source>
</evidence>
<dbReference type="EMBL" id="CYHA01000002">
    <property type="protein sequence ID" value="CUA82109.1"/>
    <property type="molecule type" value="Genomic_DNA"/>
</dbReference>
<dbReference type="OrthoDB" id="9801055at2"/>
<dbReference type="InterPro" id="IPR033134">
    <property type="entry name" value="Asp/Glu_racemase_AS_2"/>
</dbReference>
<dbReference type="UniPathway" id="UPA00219"/>
<evidence type="ECO:0000256" key="6">
    <source>
        <dbReference type="ARBA" id="ARBA00023316"/>
    </source>
</evidence>
<dbReference type="GO" id="GO:0008360">
    <property type="term" value="P:regulation of cell shape"/>
    <property type="evidence" value="ECO:0007669"/>
    <property type="project" value="UniProtKB-KW"/>
</dbReference>
<organism evidence="8 9">
    <name type="scientific">Gulbenkiania indica</name>
    <dbReference type="NCBI Taxonomy" id="375574"/>
    <lineage>
        <taxon>Bacteria</taxon>
        <taxon>Pseudomonadati</taxon>
        <taxon>Pseudomonadota</taxon>
        <taxon>Betaproteobacteria</taxon>
        <taxon>Neisseriales</taxon>
        <taxon>Chromobacteriaceae</taxon>
        <taxon>Gulbenkiania</taxon>
    </lineage>
</organism>
<dbReference type="PROSITE" id="PS00923">
    <property type="entry name" value="ASP_GLU_RACEMASE_1"/>
    <property type="match status" value="1"/>
</dbReference>
<evidence type="ECO:0000313" key="9">
    <source>
        <dbReference type="Proteomes" id="UP000243535"/>
    </source>
</evidence>
<dbReference type="GO" id="GO:0071555">
    <property type="term" value="P:cell wall organization"/>
    <property type="evidence" value="ECO:0007669"/>
    <property type="project" value="UniProtKB-KW"/>
</dbReference>
<proteinExistence type="inferred from homology"/>
<sequence>MIAMFDSGLGGLSVWREVVNRLPQWSVTYVADQAYCPYGSRTEEEIIARSLRIGRHLEAEGARILVVACNTATSAAAGALRAALKIPVVGVEPAIKPAAAASRRGRIGVLATPATLASDRFQSLLSRFAQDVEVVARPGEGWVEQVESGDLCSTEAHARVQAAVRPIVEQGVDHIVLGCTHYPFLAPLVAATAGPNVSLHDPAAAVARQVAHLLEQAQPSLCPVRYRFLTTAEDTAPMARGLAALVGERYAVERLLL</sequence>
<comment type="pathway">
    <text evidence="7">Cell wall biogenesis; peptidoglycan biosynthesis.</text>
</comment>
<dbReference type="EC" id="5.1.1.3" evidence="2 7"/>
<dbReference type="PANTHER" id="PTHR21198:SF2">
    <property type="entry name" value="GLUTAMATE RACEMASE"/>
    <property type="match status" value="1"/>
</dbReference>
<evidence type="ECO:0000256" key="7">
    <source>
        <dbReference type="HAMAP-Rule" id="MF_00258"/>
    </source>
</evidence>
<dbReference type="AlphaFoldDB" id="A0A0K6GUB1"/>
<evidence type="ECO:0000313" key="8">
    <source>
        <dbReference type="EMBL" id="CUA82109.1"/>
    </source>
</evidence>
<name>A0A0K6GUB1_9NEIS</name>
<evidence type="ECO:0000256" key="4">
    <source>
        <dbReference type="ARBA" id="ARBA00022984"/>
    </source>
</evidence>
<dbReference type="Proteomes" id="UP000243535">
    <property type="component" value="Unassembled WGS sequence"/>
</dbReference>
<feature type="binding site" evidence="7">
    <location>
        <begin position="70"/>
        <end position="71"/>
    </location>
    <ligand>
        <name>substrate</name>
    </ligand>
</feature>
<feature type="binding site" evidence="7">
    <location>
        <begin position="180"/>
        <end position="181"/>
    </location>
    <ligand>
        <name>substrate</name>
    </ligand>
</feature>
<dbReference type="InterPro" id="IPR001920">
    <property type="entry name" value="Asp/Glu_race"/>
</dbReference>
<evidence type="ECO:0000256" key="1">
    <source>
        <dbReference type="ARBA" id="ARBA00001602"/>
    </source>
</evidence>
<dbReference type="GO" id="GO:0009252">
    <property type="term" value="P:peptidoglycan biosynthetic process"/>
    <property type="evidence" value="ECO:0007669"/>
    <property type="project" value="UniProtKB-UniRule"/>
</dbReference>
<dbReference type="SUPFAM" id="SSF53681">
    <property type="entry name" value="Aspartate/glutamate racemase"/>
    <property type="match status" value="2"/>
</dbReference>
<feature type="binding site" evidence="7">
    <location>
        <begin position="6"/>
        <end position="7"/>
    </location>
    <ligand>
        <name>substrate</name>
    </ligand>
</feature>
<dbReference type="RefSeq" id="WP_055433477.1">
    <property type="nucleotide sequence ID" value="NZ_CYHA01000002.1"/>
</dbReference>
<reference evidence="9" key="1">
    <citation type="submission" date="2015-08" db="EMBL/GenBank/DDBJ databases">
        <authorList>
            <person name="Varghese N."/>
        </authorList>
    </citation>
    <scope>NUCLEOTIDE SEQUENCE [LARGE SCALE GENOMIC DNA]</scope>
    <source>
        <strain evidence="9">DSM 17901</strain>
    </source>
</reference>
<accession>A0A0K6GUB1</accession>
<dbReference type="InterPro" id="IPR018187">
    <property type="entry name" value="Asp/Glu_racemase_AS_1"/>
</dbReference>
<dbReference type="InterPro" id="IPR015942">
    <property type="entry name" value="Asp/Glu/hydantoin_racemase"/>
</dbReference>
<dbReference type="PANTHER" id="PTHR21198">
    <property type="entry name" value="GLUTAMATE RACEMASE"/>
    <property type="match status" value="1"/>
</dbReference>
<keyword evidence="4 7" id="KW-0573">Peptidoglycan synthesis</keyword>
<dbReference type="STRING" id="375574.GCA_001418035_00757"/>
<dbReference type="Pfam" id="PF01177">
    <property type="entry name" value="Asp_Glu_race"/>
    <property type="match status" value="1"/>
</dbReference>
<dbReference type="HAMAP" id="MF_00258">
    <property type="entry name" value="Glu_racemase"/>
    <property type="match status" value="1"/>
</dbReference>
<comment type="similarity">
    <text evidence="7">Belongs to the aspartate/glutamate racemases family.</text>
</comment>
<keyword evidence="9" id="KW-1185">Reference proteome</keyword>
<dbReference type="InterPro" id="IPR004391">
    <property type="entry name" value="Glu_race"/>
</dbReference>
<keyword evidence="5 7" id="KW-0413">Isomerase</keyword>
<comment type="function">
    <text evidence="7">Provides the (R)-glutamate required for cell wall biosynthesis.</text>
</comment>
<keyword evidence="3 7" id="KW-0133">Cell shape</keyword>
<dbReference type="NCBIfam" id="TIGR00067">
    <property type="entry name" value="glut_race"/>
    <property type="match status" value="1"/>
</dbReference>
<feature type="active site" description="Proton donor/acceptor" evidence="7">
    <location>
        <position position="69"/>
    </location>
</feature>
<dbReference type="Gene3D" id="3.40.50.1860">
    <property type="match status" value="2"/>
</dbReference>
<evidence type="ECO:0000256" key="5">
    <source>
        <dbReference type="ARBA" id="ARBA00023235"/>
    </source>
</evidence>
<comment type="catalytic activity">
    <reaction evidence="1 7">
        <text>L-glutamate = D-glutamate</text>
        <dbReference type="Rhea" id="RHEA:12813"/>
        <dbReference type="ChEBI" id="CHEBI:29985"/>
        <dbReference type="ChEBI" id="CHEBI:29986"/>
        <dbReference type="EC" id="5.1.1.3"/>
    </reaction>
</comment>
<gene>
    <name evidence="7" type="primary">murI</name>
    <name evidence="8" type="ORF">Ga0061063_0965</name>
</gene>
<dbReference type="GO" id="GO:0008881">
    <property type="term" value="F:glutamate racemase activity"/>
    <property type="evidence" value="ECO:0007669"/>
    <property type="project" value="UniProtKB-UniRule"/>
</dbReference>
<protein>
    <recommendedName>
        <fullName evidence="2 7">Glutamate racemase</fullName>
        <ecNumber evidence="2 7">5.1.1.3</ecNumber>
    </recommendedName>
</protein>